<comment type="caution">
    <text evidence="8">The sequence shown here is derived from an EMBL/GenBank/DDBJ whole genome shotgun (WGS) entry which is preliminary data.</text>
</comment>
<evidence type="ECO:0000256" key="4">
    <source>
        <dbReference type="ARBA" id="ARBA00023015"/>
    </source>
</evidence>
<dbReference type="PANTHER" id="PTHR11078:SF3">
    <property type="entry name" value="ANTITERMINATION NUSB DOMAIN-CONTAINING PROTEIN"/>
    <property type="match status" value="1"/>
</dbReference>
<dbReference type="SUPFAM" id="SSF48013">
    <property type="entry name" value="NusB-like"/>
    <property type="match status" value="1"/>
</dbReference>
<dbReference type="Gene3D" id="1.10.940.10">
    <property type="entry name" value="NusB-like"/>
    <property type="match status" value="1"/>
</dbReference>
<evidence type="ECO:0000313" key="8">
    <source>
        <dbReference type="EMBL" id="MBC8544033.1"/>
    </source>
</evidence>
<organism evidence="8 9">
    <name type="scientific">Bianquea renquensis</name>
    <dbReference type="NCBI Taxonomy" id="2763661"/>
    <lineage>
        <taxon>Bacteria</taxon>
        <taxon>Bacillati</taxon>
        <taxon>Bacillota</taxon>
        <taxon>Clostridia</taxon>
        <taxon>Eubacteriales</taxon>
        <taxon>Bianqueaceae</taxon>
        <taxon>Bianquea</taxon>
    </lineage>
</organism>
<evidence type="ECO:0000313" key="9">
    <source>
        <dbReference type="Proteomes" id="UP000657006"/>
    </source>
</evidence>
<accession>A0A926DU80</accession>
<keyword evidence="9" id="KW-1185">Reference proteome</keyword>
<keyword evidence="2 6" id="KW-0889">Transcription antitermination</keyword>
<dbReference type="GO" id="GO:0006353">
    <property type="term" value="P:DNA-templated transcription termination"/>
    <property type="evidence" value="ECO:0007669"/>
    <property type="project" value="UniProtKB-UniRule"/>
</dbReference>
<keyword evidence="4 6" id="KW-0805">Transcription regulation</keyword>
<dbReference type="PANTHER" id="PTHR11078">
    <property type="entry name" value="N UTILIZATION SUBSTANCE PROTEIN B-RELATED"/>
    <property type="match status" value="1"/>
</dbReference>
<evidence type="ECO:0000256" key="6">
    <source>
        <dbReference type="HAMAP-Rule" id="MF_00073"/>
    </source>
</evidence>
<proteinExistence type="inferred from homology"/>
<dbReference type="Proteomes" id="UP000657006">
    <property type="component" value="Unassembled WGS sequence"/>
</dbReference>
<name>A0A926DU80_9FIRM</name>
<gene>
    <name evidence="6 8" type="primary">nusB</name>
    <name evidence="8" type="ORF">H8730_10790</name>
</gene>
<dbReference type="NCBIfam" id="TIGR01951">
    <property type="entry name" value="nusB"/>
    <property type="match status" value="1"/>
</dbReference>
<evidence type="ECO:0000256" key="5">
    <source>
        <dbReference type="ARBA" id="ARBA00023163"/>
    </source>
</evidence>
<feature type="domain" description="NusB/RsmB/TIM44" evidence="7">
    <location>
        <begin position="5"/>
        <end position="132"/>
    </location>
</feature>
<dbReference type="Pfam" id="PF01029">
    <property type="entry name" value="NusB"/>
    <property type="match status" value="1"/>
</dbReference>
<dbReference type="GO" id="GO:0031564">
    <property type="term" value="P:transcription antitermination"/>
    <property type="evidence" value="ECO:0007669"/>
    <property type="project" value="UniProtKB-KW"/>
</dbReference>
<evidence type="ECO:0000256" key="2">
    <source>
        <dbReference type="ARBA" id="ARBA00022814"/>
    </source>
</evidence>
<dbReference type="InterPro" id="IPR035926">
    <property type="entry name" value="NusB-like_sf"/>
</dbReference>
<evidence type="ECO:0000256" key="3">
    <source>
        <dbReference type="ARBA" id="ARBA00022884"/>
    </source>
</evidence>
<dbReference type="GO" id="GO:0003723">
    <property type="term" value="F:RNA binding"/>
    <property type="evidence" value="ECO:0007669"/>
    <property type="project" value="UniProtKB-UniRule"/>
</dbReference>
<evidence type="ECO:0000259" key="7">
    <source>
        <dbReference type="Pfam" id="PF01029"/>
    </source>
</evidence>
<sequence>MSRTTAREHTFKILYGLQFNNSSAKEFIESYIINFVEEPVQEEDRDFIVRETLGAQGHMEQLDQWISEALKGWKISRLSRVDLAILRLSAYEIMFSGEIPVSVSINEAVNLAKKYSQDAAPAFINGILGNVSQRAAEAAQQESGRE</sequence>
<protein>
    <recommendedName>
        <fullName evidence="6">Transcription antitermination protein NusB</fullName>
    </recommendedName>
    <alternativeName>
        <fullName evidence="6">Antitermination factor NusB</fullName>
    </alternativeName>
</protein>
<dbReference type="RefSeq" id="WP_177717850.1">
    <property type="nucleotide sequence ID" value="NZ_JACRSQ010000015.1"/>
</dbReference>
<reference evidence="8" key="1">
    <citation type="submission" date="2020-08" db="EMBL/GenBank/DDBJ databases">
        <title>Genome public.</title>
        <authorList>
            <person name="Liu C."/>
            <person name="Sun Q."/>
        </authorList>
    </citation>
    <scope>NUCLEOTIDE SEQUENCE</scope>
    <source>
        <strain evidence="8">NSJ-32</strain>
    </source>
</reference>
<dbReference type="EMBL" id="JACRSQ010000015">
    <property type="protein sequence ID" value="MBC8544033.1"/>
    <property type="molecule type" value="Genomic_DNA"/>
</dbReference>
<dbReference type="AlphaFoldDB" id="A0A926DU80"/>
<dbReference type="HAMAP" id="MF_00073">
    <property type="entry name" value="NusB"/>
    <property type="match status" value="1"/>
</dbReference>
<comment type="function">
    <text evidence="6">Involved in transcription antitermination. Required for transcription of ribosomal RNA (rRNA) genes. Binds specifically to the boxA antiterminator sequence of the ribosomal RNA (rrn) operons.</text>
</comment>
<evidence type="ECO:0000256" key="1">
    <source>
        <dbReference type="ARBA" id="ARBA00005952"/>
    </source>
</evidence>
<dbReference type="InterPro" id="IPR011605">
    <property type="entry name" value="NusB_fam"/>
</dbReference>
<comment type="similarity">
    <text evidence="1 6">Belongs to the NusB family.</text>
</comment>
<dbReference type="InterPro" id="IPR006027">
    <property type="entry name" value="NusB_RsmB_TIM44"/>
</dbReference>
<keyword evidence="3 6" id="KW-0694">RNA-binding</keyword>
<keyword evidence="5 6" id="KW-0804">Transcription</keyword>
<dbReference type="GO" id="GO:0005829">
    <property type="term" value="C:cytosol"/>
    <property type="evidence" value="ECO:0007669"/>
    <property type="project" value="TreeGrafter"/>
</dbReference>